<keyword evidence="2" id="KW-1185">Reference proteome</keyword>
<dbReference type="AlphaFoldDB" id="A0A1Y1V125"/>
<protein>
    <submittedName>
        <fullName evidence="1">Uncharacterized protein</fullName>
    </submittedName>
</protein>
<name>A0A1Y1V125_9FUNG</name>
<gene>
    <name evidence="1" type="ORF">BCR32DRAFT_251910</name>
</gene>
<reference evidence="1 2" key="1">
    <citation type="submission" date="2016-08" db="EMBL/GenBank/DDBJ databases">
        <title>A Parts List for Fungal Cellulosomes Revealed by Comparative Genomics.</title>
        <authorList>
            <consortium name="DOE Joint Genome Institute"/>
            <person name="Haitjema C.H."/>
            <person name="Gilmore S.P."/>
            <person name="Henske J.K."/>
            <person name="Solomon K.V."/>
            <person name="De Groot R."/>
            <person name="Kuo A."/>
            <person name="Mondo S.J."/>
            <person name="Salamov A.A."/>
            <person name="Labutti K."/>
            <person name="Zhao Z."/>
            <person name="Chiniquy J."/>
            <person name="Barry K."/>
            <person name="Brewer H.M."/>
            <person name="Purvine S.O."/>
            <person name="Wright A.T."/>
            <person name="Boxma B."/>
            <person name="Van Alen T."/>
            <person name="Hackstein J.H."/>
            <person name="Baker S.E."/>
            <person name="Grigoriev I.V."/>
            <person name="O'Malley M.A."/>
        </authorList>
    </citation>
    <scope>NUCLEOTIDE SEQUENCE [LARGE SCALE GENOMIC DNA]</scope>
    <source>
        <strain evidence="1 2">S4</strain>
    </source>
</reference>
<organism evidence="1 2">
    <name type="scientific">Anaeromyces robustus</name>
    <dbReference type="NCBI Taxonomy" id="1754192"/>
    <lineage>
        <taxon>Eukaryota</taxon>
        <taxon>Fungi</taxon>
        <taxon>Fungi incertae sedis</taxon>
        <taxon>Chytridiomycota</taxon>
        <taxon>Chytridiomycota incertae sedis</taxon>
        <taxon>Neocallimastigomycetes</taxon>
        <taxon>Neocallimastigales</taxon>
        <taxon>Neocallimastigaceae</taxon>
        <taxon>Anaeromyces</taxon>
    </lineage>
</organism>
<accession>A0A1Y1V125</accession>
<dbReference type="Proteomes" id="UP000193944">
    <property type="component" value="Unassembled WGS sequence"/>
</dbReference>
<comment type="caution">
    <text evidence="1">The sequence shown here is derived from an EMBL/GenBank/DDBJ whole genome shotgun (WGS) entry which is preliminary data.</text>
</comment>
<proteinExistence type="predicted"/>
<evidence type="ECO:0000313" key="1">
    <source>
        <dbReference type="EMBL" id="ORX44897.1"/>
    </source>
</evidence>
<dbReference type="EMBL" id="MCFG01000781">
    <property type="protein sequence ID" value="ORX44897.1"/>
    <property type="molecule type" value="Genomic_DNA"/>
</dbReference>
<sequence length="173" mass="20058">MMSSITEIKLSLESKTNNSDMQLFASKLDEKFEGINNKQINTQINSLKNELDSVWESRDDDLAKLSITSESVTKLVKDFTQVNKQIDQLNTDITEFQINNQLITNEINNKIMNKFNQIKIDVNNKISKEQANIFNDINNLDKKNTNLIIQFNIFKEQLTLNIEKQTEIQEAIK</sequence>
<evidence type="ECO:0000313" key="2">
    <source>
        <dbReference type="Proteomes" id="UP000193944"/>
    </source>
</evidence>
<reference evidence="1 2" key="2">
    <citation type="submission" date="2016-08" db="EMBL/GenBank/DDBJ databases">
        <title>Pervasive Adenine N6-methylation of Active Genes in Fungi.</title>
        <authorList>
            <consortium name="DOE Joint Genome Institute"/>
            <person name="Mondo S.J."/>
            <person name="Dannebaum R.O."/>
            <person name="Kuo R.C."/>
            <person name="Labutti K."/>
            <person name="Haridas S."/>
            <person name="Kuo A."/>
            <person name="Salamov A."/>
            <person name="Ahrendt S.R."/>
            <person name="Lipzen A."/>
            <person name="Sullivan W."/>
            <person name="Andreopoulos W.B."/>
            <person name="Clum A."/>
            <person name="Lindquist E."/>
            <person name="Daum C."/>
            <person name="Ramamoorthy G.K."/>
            <person name="Gryganskyi A."/>
            <person name="Culley D."/>
            <person name="Magnuson J.K."/>
            <person name="James T.Y."/>
            <person name="O'Malley M.A."/>
            <person name="Stajich J.E."/>
            <person name="Spatafora J.W."/>
            <person name="Visel A."/>
            <person name="Grigoriev I.V."/>
        </authorList>
    </citation>
    <scope>NUCLEOTIDE SEQUENCE [LARGE SCALE GENOMIC DNA]</scope>
    <source>
        <strain evidence="1 2">S4</strain>
    </source>
</reference>